<dbReference type="Proteomes" id="UP000276133">
    <property type="component" value="Unassembled WGS sequence"/>
</dbReference>
<proteinExistence type="predicted"/>
<accession>A0A3M7RTN3</accession>
<evidence type="ECO:0000313" key="2">
    <source>
        <dbReference type="Proteomes" id="UP000276133"/>
    </source>
</evidence>
<dbReference type="OrthoDB" id="6021021at2759"/>
<organism evidence="1 2">
    <name type="scientific">Brachionus plicatilis</name>
    <name type="common">Marine rotifer</name>
    <name type="synonym">Brachionus muelleri</name>
    <dbReference type="NCBI Taxonomy" id="10195"/>
    <lineage>
        <taxon>Eukaryota</taxon>
        <taxon>Metazoa</taxon>
        <taxon>Spiralia</taxon>
        <taxon>Gnathifera</taxon>
        <taxon>Rotifera</taxon>
        <taxon>Eurotatoria</taxon>
        <taxon>Monogononta</taxon>
        <taxon>Pseudotrocha</taxon>
        <taxon>Ploima</taxon>
        <taxon>Brachionidae</taxon>
        <taxon>Brachionus</taxon>
    </lineage>
</organism>
<dbReference type="EMBL" id="REGN01002692">
    <property type="protein sequence ID" value="RNA26677.1"/>
    <property type="molecule type" value="Genomic_DNA"/>
</dbReference>
<evidence type="ECO:0000313" key="1">
    <source>
        <dbReference type="EMBL" id="RNA26677.1"/>
    </source>
</evidence>
<protein>
    <submittedName>
        <fullName evidence="1">Uncharacterized protein</fullName>
    </submittedName>
</protein>
<comment type="caution">
    <text evidence="1">The sequence shown here is derived from an EMBL/GenBank/DDBJ whole genome shotgun (WGS) entry which is preliminary data.</text>
</comment>
<sequence>MTQVENKVEIQDSYAGITKSVSQWVVVNIYYGNLGFIPVTESPTTDVVGLLSNIGRVAIWLNDLKIYGHQSDIQCYSRKCIINNGNLELKSEASCL</sequence>
<reference evidence="1 2" key="1">
    <citation type="journal article" date="2018" name="Sci. Rep.">
        <title>Genomic signatures of local adaptation to the degree of environmental predictability in rotifers.</title>
        <authorList>
            <person name="Franch-Gras L."/>
            <person name="Hahn C."/>
            <person name="Garcia-Roger E.M."/>
            <person name="Carmona M.J."/>
            <person name="Serra M."/>
            <person name="Gomez A."/>
        </authorList>
    </citation>
    <scope>NUCLEOTIDE SEQUENCE [LARGE SCALE GENOMIC DNA]</scope>
    <source>
        <strain evidence="1">HYR1</strain>
    </source>
</reference>
<dbReference type="AlphaFoldDB" id="A0A3M7RTN3"/>
<name>A0A3M7RTN3_BRAPC</name>
<gene>
    <name evidence="1" type="ORF">BpHYR1_020954</name>
</gene>
<keyword evidence="2" id="KW-1185">Reference proteome</keyword>